<gene>
    <name evidence="1" type="ORF">E6C60_2612</name>
</gene>
<dbReference type="Proteomes" id="UP000300879">
    <property type="component" value="Chromosome"/>
</dbReference>
<sequence>MNRQNVADLLGELQQAAFWTNENTDFAVFIRYSGHAHLIAVQICESKESTKAIFNNDIWISHRNSESGADKIRGAIKLLKWLELGV</sequence>
<reference evidence="1 2" key="1">
    <citation type="submission" date="2019-05" db="EMBL/GenBank/DDBJ databases">
        <authorList>
            <person name="Chen C."/>
        </authorList>
    </citation>
    <scope>NUCLEOTIDE SEQUENCE [LARGE SCALE GENOMIC DNA]</scope>
    <source>
        <strain evidence="1 2">HB172198</strain>
    </source>
</reference>
<dbReference type="KEGG" id="palo:E6C60_2612"/>
<organism evidence="1 2">
    <name type="scientific">Paenibacillus algicola</name>
    <dbReference type="NCBI Taxonomy" id="2565926"/>
    <lineage>
        <taxon>Bacteria</taxon>
        <taxon>Bacillati</taxon>
        <taxon>Bacillota</taxon>
        <taxon>Bacilli</taxon>
        <taxon>Bacillales</taxon>
        <taxon>Paenibacillaceae</taxon>
        <taxon>Paenibacillus</taxon>
    </lineage>
</organism>
<evidence type="ECO:0000313" key="1">
    <source>
        <dbReference type="EMBL" id="QCT03324.1"/>
    </source>
</evidence>
<dbReference type="EMBL" id="CP040396">
    <property type="protein sequence ID" value="QCT03324.1"/>
    <property type="molecule type" value="Genomic_DNA"/>
</dbReference>
<accession>A0A4V1G436</accession>
<protein>
    <submittedName>
        <fullName evidence="1">Uncharacterized protein</fullName>
    </submittedName>
</protein>
<evidence type="ECO:0000313" key="2">
    <source>
        <dbReference type="Proteomes" id="UP000300879"/>
    </source>
</evidence>
<dbReference type="RefSeq" id="WP_138226214.1">
    <property type="nucleotide sequence ID" value="NZ_CP040396.1"/>
</dbReference>
<name>A0A4V1G436_9BACL</name>
<keyword evidence="2" id="KW-1185">Reference proteome</keyword>
<dbReference type="AlphaFoldDB" id="A0A4V1G436"/>
<proteinExistence type="predicted"/>